<reference evidence="2 3" key="1">
    <citation type="submission" date="2019-03" db="EMBL/GenBank/DDBJ databases">
        <title>Genomic Encyclopedia of Archaeal and Bacterial Type Strains, Phase II (KMG-II): from individual species to whole genera.</title>
        <authorList>
            <person name="Goeker M."/>
        </authorList>
    </citation>
    <scope>NUCLEOTIDE SEQUENCE [LARGE SCALE GENOMIC DNA]</scope>
    <source>
        <strain evidence="2 3">DSM 15388</strain>
    </source>
</reference>
<keyword evidence="1" id="KW-0472">Membrane</keyword>
<evidence type="ECO:0000256" key="1">
    <source>
        <dbReference type="SAM" id="Phobius"/>
    </source>
</evidence>
<keyword evidence="1" id="KW-0812">Transmembrane</keyword>
<proteinExistence type="predicted"/>
<feature type="transmembrane region" description="Helical" evidence="1">
    <location>
        <begin position="84"/>
        <end position="105"/>
    </location>
</feature>
<keyword evidence="1" id="KW-1133">Transmembrane helix</keyword>
<dbReference type="OrthoDB" id="6198091at2"/>
<gene>
    <name evidence="2" type="ORF">BCF53_101178</name>
</gene>
<keyword evidence="3" id="KW-1185">Reference proteome</keyword>
<feature type="transmembrane region" description="Helical" evidence="1">
    <location>
        <begin position="20"/>
        <end position="39"/>
    </location>
</feature>
<dbReference type="RefSeq" id="WP_132698927.1">
    <property type="nucleotide sequence ID" value="NZ_SLZR01000001.1"/>
</dbReference>
<accession>A0A4R3ICE8</accession>
<dbReference type="Proteomes" id="UP000295793">
    <property type="component" value="Unassembled WGS sequence"/>
</dbReference>
<evidence type="ECO:0000313" key="2">
    <source>
        <dbReference type="EMBL" id="TCS43835.1"/>
    </source>
</evidence>
<sequence length="114" mass="13294">MKMKTRIYRFIKPIAHLYPVPVFLAMAQAVFTFVLPLIYPGLDAAYWLLSFSGCAFWLTSFVLLKQAHHAAEPAKGFKARIRNYWENLMFMLWLITSVLLVIWLLKIGVFLLQN</sequence>
<protein>
    <submittedName>
        <fullName evidence="2">Uncharacterized protein</fullName>
    </submittedName>
</protein>
<organism evidence="2 3">
    <name type="scientific">Reinekea marinisedimentorum</name>
    <dbReference type="NCBI Taxonomy" id="230495"/>
    <lineage>
        <taxon>Bacteria</taxon>
        <taxon>Pseudomonadati</taxon>
        <taxon>Pseudomonadota</taxon>
        <taxon>Gammaproteobacteria</taxon>
        <taxon>Oceanospirillales</taxon>
        <taxon>Saccharospirillaceae</taxon>
        <taxon>Reinekea</taxon>
    </lineage>
</organism>
<feature type="transmembrane region" description="Helical" evidence="1">
    <location>
        <begin position="45"/>
        <end position="64"/>
    </location>
</feature>
<comment type="caution">
    <text evidence="2">The sequence shown here is derived from an EMBL/GenBank/DDBJ whole genome shotgun (WGS) entry which is preliminary data.</text>
</comment>
<dbReference type="EMBL" id="SLZR01000001">
    <property type="protein sequence ID" value="TCS43835.1"/>
    <property type="molecule type" value="Genomic_DNA"/>
</dbReference>
<dbReference type="AlphaFoldDB" id="A0A4R3ICE8"/>
<name>A0A4R3ICE8_9GAMM</name>
<evidence type="ECO:0000313" key="3">
    <source>
        <dbReference type="Proteomes" id="UP000295793"/>
    </source>
</evidence>